<feature type="compositionally biased region" description="Polar residues" evidence="1">
    <location>
        <begin position="84"/>
        <end position="97"/>
    </location>
</feature>
<reference evidence="3 4" key="1">
    <citation type="journal article" date="2023" name="Int. J. Mol. Sci.">
        <title>Pathogenicity and Genomic Characterization of a Novel Genospecies, Bacillus shihchuchen, of the Bacillus cereus Group Isolated from Chinese Softshell Turtle (Pelodiscus sinensis).</title>
        <authorList>
            <person name="Cheng L.W."/>
            <person name="Byadgi O.V."/>
            <person name="Tsai C.E."/>
            <person name="Wang P.C."/>
            <person name="Chen S.C."/>
        </authorList>
    </citation>
    <scope>NUCLEOTIDE SEQUENCE [LARGE SCALE GENOMIC DNA]</scope>
    <source>
        <strain evidence="3 4">QF108-045</strain>
    </source>
</reference>
<proteinExistence type="predicted"/>
<keyword evidence="2" id="KW-1133">Transmembrane helix</keyword>
<evidence type="ECO:0000256" key="2">
    <source>
        <dbReference type="SAM" id="Phobius"/>
    </source>
</evidence>
<feature type="compositionally biased region" description="Basic residues" evidence="1">
    <location>
        <begin position="69"/>
        <end position="80"/>
    </location>
</feature>
<dbReference type="NCBIfam" id="NF041554">
    <property type="entry name" value="SA1362_fam"/>
    <property type="match status" value="1"/>
</dbReference>
<accession>A0ABT7KT79</accession>
<keyword evidence="2" id="KW-0812">Transmembrane</keyword>
<evidence type="ECO:0000256" key="1">
    <source>
        <dbReference type="SAM" id="MobiDB-lite"/>
    </source>
</evidence>
<feature type="transmembrane region" description="Helical" evidence="2">
    <location>
        <begin position="33"/>
        <end position="51"/>
    </location>
</feature>
<evidence type="ECO:0000313" key="3">
    <source>
        <dbReference type="EMBL" id="MDL2417345.1"/>
    </source>
</evidence>
<keyword evidence="4" id="KW-1185">Reference proteome</keyword>
<evidence type="ECO:0000313" key="4">
    <source>
        <dbReference type="Proteomes" id="UP001229716"/>
    </source>
</evidence>
<feature type="transmembrane region" description="Helical" evidence="2">
    <location>
        <begin position="7"/>
        <end position="27"/>
    </location>
</feature>
<dbReference type="InterPro" id="IPR048110">
    <property type="entry name" value="SA1362/YqhP-like"/>
</dbReference>
<feature type="region of interest" description="Disordered" evidence="1">
    <location>
        <begin position="58"/>
        <end position="115"/>
    </location>
</feature>
<gene>
    <name evidence="3" type="ORF">P6F46_05905</name>
</gene>
<name>A0ABT7KT79_9BACI</name>
<keyword evidence="2" id="KW-0472">Membrane</keyword>
<sequence length="163" mass="18345">MNGRSFTFAIFVLIIGLAIFGLVSSVITNPMGVLRNIGIMLAVVGIFYLLYKMFTNSSGSANSQSSYKRAAKQSNRKHGKQNVAPLSNSFFKSNASNDKGKKGTPSTLKRKRKQSHLTVIEGKKTKRKTVLPFRKYGLFYTLKHFFQTFIFHTFNSKVMIFKG</sequence>
<dbReference type="EMBL" id="JASWHZ010000001">
    <property type="protein sequence ID" value="MDL2417345.1"/>
    <property type="molecule type" value="Genomic_DNA"/>
</dbReference>
<protein>
    <submittedName>
        <fullName evidence="3">SA1362 family protein</fullName>
    </submittedName>
</protein>
<dbReference type="Proteomes" id="UP001229716">
    <property type="component" value="Unassembled WGS sequence"/>
</dbReference>
<organism evidence="3 4">
    <name type="scientific">Bacillus shihchuchen</name>
    <dbReference type="NCBI Taxonomy" id="3036942"/>
    <lineage>
        <taxon>Bacteria</taxon>
        <taxon>Bacillati</taxon>
        <taxon>Bacillota</taxon>
        <taxon>Bacilli</taxon>
        <taxon>Bacillales</taxon>
        <taxon>Bacillaceae</taxon>
        <taxon>Bacillus</taxon>
        <taxon>Bacillus cereus group</taxon>
    </lineage>
</organism>
<comment type="caution">
    <text evidence="3">The sequence shown here is derived from an EMBL/GenBank/DDBJ whole genome shotgun (WGS) entry which is preliminary data.</text>
</comment>